<keyword evidence="1" id="KW-1133">Transmembrane helix</keyword>
<sequence>MMAPDLLPSMQACGMWLCTGVELTLVALVFTFFIYHRVPRMLEQAQVAEYITR</sequence>
<keyword evidence="1" id="KW-0812">Transmembrane</keyword>
<dbReference type="HOGENOM" id="CLU_3068456_0_0_1"/>
<dbReference type="EMBL" id="FQ790357">
    <property type="protein sequence ID" value="CCD55812.1"/>
    <property type="molecule type" value="Genomic_DNA"/>
</dbReference>
<dbReference type="InParanoid" id="G2YW14"/>
<organism evidence="2 3">
    <name type="scientific">Botryotinia fuckeliana (strain T4)</name>
    <name type="common">Noble rot fungus</name>
    <name type="synonym">Botrytis cinerea</name>
    <dbReference type="NCBI Taxonomy" id="999810"/>
    <lineage>
        <taxon>Eukaryota</taxon>
        <taxon>Fungi</taxon>
        <taxon>Dikarya</taxon>
        <taxon>Ascomycota</taxon>
        <taxon>Pezizomycotina</taxon>
        <taxon>Leotiomycetes</taxon>
        <taxon>Helotiales</taxon>
        <taxon>Sclerotiniaceae</taxon>
        <taxon>Botrytis</taxon>
    </lineage>
</organism>
<reference evidence="3" key="1">
    <citation type="journal article" date="2011" name="PLoS Genet.">
        <title>Genomic analysis of the necrotrophic fungal pathogens Sclerotinia sclerotiorum and Botrytis cinerea.</title>
        <authorList>
            <person name="Amselem J."/>
            <person name="Cuomo C.A."/>
            <person name="van Kan J.A."/>
            <person name="Viaud M."/>
            <person name="Benito E.P."/>
            <person name="Couloux A."/>
            <person name="Coutinho P.M."/>
            <person name="de Vries R.P."/>
            <person name="Dyer P.S."/>
            <person name="Fillinger S."/>
            <person name="Fournier E."/>
            <person name="Gout L."/>
            <person name="Hahn M."/>
            <person name="Kohn L."/>
            <person name="Lapalu N."/>
            <person name="Plummer K.M."/>
            <person name="Pradier J.M."/>
            <person name="Quevillon E."/>
            <person name="Sharon A."/>
            <person name="Simon A."/>
            <person name="ten Have A."/>
            <person name="Tudzynski B."/>
            <person name="Tudzynski P."/>
            <person name="Wincker P."/>
            <person name="Andrew M."/>
            <person name="Anthouard V."/>
            <person name="Beever R.E."/>
            <person name="Beffa R."/>
            <person name="Benoit I."/>
            <person name="Bouzid O."/>
            <person name="Brault B."/>
            <person name="Chen Z."/>
            <person name="Choquer M."/>
            <person name="Collemare J."/>
            <person name="Cotton P."/>
            <person name="Danchin E.G."/>
            <person name="Da Silva C."/>
            <person name="Gautier A."/>
            <person name="Giraud C."/>
            <person name="Giraud T."/>
            <person name="Gonzalez C."/>
            <person name="Grossetete S."/>
            <person name="Guldener U."/>
            <person name="Henrissat B."/>
            <person name="Howlett B.J."/>
            <person name="Kodira C."/>
            <person name="Kretschmer M."/>
            <person name="Lappartient A."/>
            <person name="Leroch M."/>
            <person name="Levis C."/>
            <person name="Mauceli E."/>
            <person name="Neuveglise C."/>
            <person name="Oeser B."/>
            <person name="Pearson M."/>
            <person name="Poulain J."/>
            <person name="Poussereau N."/>
            <person name="Quesneville H."/>
            <person name="Rascle C."/>
            <person name="Schumacher J."/>
            <person name="Segurens B."/>
            <person name="Sexton A."/>
            <person name="Silva E."/>
            <person name="Sirven C."/>
            <person name="Soanes D.M."/>
            <person name="Talbot N.J."/>
            <person name="Templeton M."/>
            <person name="Yandava C."/>
            <person name="Yarden O."/>
            <person name="Zeng Q."/>
            <person name="Rollins J.A."/>
            <person name="Lebrun M.H."/>
            <person name="Dickman M."/>
        </authorList>
    </citation>
    <scope>NUCLEOTIDE SEQUENCE [LARGE SCALE GENOMIC DNA]</scope>
    <source>
        <strain evidence="3">T4</strain>
    </source>
</reference>
<keyword evidence="1" id="KW-0472">Membrane</keyword>
<feature type="transmembrane region" description="Helical" evidence="1">
    <location>
        <begin position="14"/>
        <end position="35"/>
    </location>
</feature>
<protein>
    <submittedName>
        <fullName evidence="2">Uncharacterized protein</fullName>
    </submittedName>
</protein>
<dbReference type="Proteomes" id="UP000008177">
    <property type="component" value="Unplaced contigs"/>
</dbReference>
<accession>G2YW14</accession>
<dbReference type="AlphaFoldDB" id="G2YW14"/>
<evidence type="ECO:0000256" key="1">
    <source>
        <dbReference type="SAM" id="Phobius"/>
    </source>
</evidence>
<name>G2YW14_BOTF4</name>
<proteinExistence type="predicted"/>
<gene>
    <name evidence="2" type="ORF">BofuT4_uP153740.1</name>
</gene>
<evidence type="ECO:0000313" key="3">
    <source>
        <dbReference type="Proteomes" id="UP000008177"/>
    </source>
</evidence>
<evidence type="ECO:0000313" key="2">
    <source>
        <dbReference type="EMBL" id="CCD55812.1"/>
    </source>
</evidence>